<feature type="transmembrane region" description="Helical" evidence="1">
    <location>
        <begin position="109"/>
        <end position="129"/>
    </location>
</feature>
<gene>
    <name evidence="2" type="ORF">M2A_0671</name>
</gene>
<keyword evidence="1" id="KW-0472">Membrane</keyword>
<organism evidence="2 3">
    <name type="scientific">Tepidicaulis marinus</name>
    <dbReference type="NCBI Taxonomy" id="1333998"/>
    <lineage>
        <taxon>Bacteria</taxon>
        <taxon>Pseudomonadati</taxon>
        <taxon>Pseudomonadota</taxon>
        <taxon>Alphaproteobacteria</taxon>
        <taxon>Hyphomicrobiales</taxon>
        <taxon>Parvibaculaceae</taxon>
        <taxon>Tepidicaulis</taxon>
    </lineage>
</organism>
<reference evidence="2 3" key="1">
    <citation type="submission" date="2014-07" db="EMBL/GenBank/DDBJ databases">
        <title>Tepidicaulis marinum gen. nov., sp. nov., a novel marine bacterium denitrifying nitrate to nitrous oxide strictly under microaerobic conditions.</title>
        <authorList>
            <person name="Takeuchi M."/>
            <person name="Yamagishi T."/>
            <person name="Kamagata Y."/>
            <person name="Oshima K."/>
            <person name="Hattori M."/>
            <person name="Katayama T."/>
            <person name="Hanada S."/>
            <person name="Tamaki H."/>
            <person name="Marumo K."/>
            <person name="Maeda H."/>
            <person name="Nedachi M."/>
            <person name="Iwasaki W."/>
            <person name="Suwa Y."/>
            <person name="Sakata S."/>
        </authorList>
    </citation>
    <scope>NUCLEOTIDE SEQUENCE [LARGE SCALE GENOMIC DNA]</scope>
    <source>
        <strain evidence="2 3">MA2</strain>
    </source>
</reference>
<feature type="transmembrane region" description="Helical" evidence="1">
    <location>
        <begin position="14"/>
        <end position="35"/>
    </location>
</feature>
<keyword evidence="3" id="KW-1185">Reference proteome</keyword>
<accession>A0A081B804</accession>
<keyword evidence="1" id="KW-1133">Transmembrane helix</keyword>
<protein>
    <submittedName>
        <fullName evidence="2">(2Fe-2S)-binding domain protein</fullName>
    </submittedName>
</protein>
<feature type="transmembrane region" description="Helical" evidence="1">
    <location>
        <begin position="76"/>
        <end position="97"/>
    </location>
</feature>
<comment type="caution">
    <text evidence="2">The sequence shown here is derived from an EMBL/GenBank/DDBJ whole genome shotgun (WGS) entry which is preliminary data.</text>
</comment>
<dbReference type="RefSeq" id="WP_156101663.1">
    <property type="nucleotide sequence ID" value="NZ_BBIO01000002.1"/>
</dbReference>
<dbReference type="EMBL" id="BBIO01000002">
    <property type="protein sequence ID" value="GAK44172.1"/>
    <property type="molecule type" value="Genomic_DNA"/>
</dbReference>
<evidence type="ECO:0000313" key="2">
    <source>
        <dbReference type="EMBL" id="GAK44172.1"/>
    </source>
</evidence>
<name>A0A081B804_9HYPH</name>
<evidence type="ECO:0000313" key="3">
    <source>
        <dbReference type="Proteomes" id="UP000028702"/>
    </source>
</evidence>
<evidence type="ECO:0000256" key="1">
    <source>
        <dbReference type="SAM" id="Phobius"/>
    </source>
</evidence>
<keyword evidence="1" id="KW-0812">Transmembrane</keyword>
<proteinExistence type="predicted"/>
<sequence>MTAHTRLPLTARQITLSAFMGAVLWLFAALLLRFLAPLGIYEGMNTALLYALIIPGTVPFLFVVKKIAGLGDDQFALGIAVATAAATLLDGLALAFTPALYGTSVDQTAGAGAAILWGAGVGLVLGMIFNKSAAR</sequence>
<dbReference type="Proteomes" id="UP000028702">
    <property type="component" value="Unassembled WGS sequence"/>
</dbReference>
<feature type="transmembrane region" description="Helical" evidence="1">
    <location>
        <begin position="47"/>
        <end position="64"/>
    </location>
</feature>
<dbReference type="AlphaFoldDB" id="A0A081B804"/>